<proteinExistence type="predicted"/>
<keyword evidence="4" id="KW-1185">Reference proteome</keyword>
<dbReference type="EMBL" id="VOLT01000002">
    <property type="protein sequence ID" value="TWX70810.1"/>
    <property type="molecule type" value="Genomic_DNA"/>
</dbReference>
<feature type="signal peptide" evidence="2">
    <location>
        <begin position="1"/>
        <end position="37"/>
    </location>
</feature>
<evidence type="ECO:0000313" key="4">
    <source>
        <dbReference type="Proteomes" id="UP000321822"/>
    </source>
</evidence>
<dbReference type="AlphaFoldDB" id="A0A5C6QQ64"/>
<gene>
    <name evidence="3" type="ORF">ESZ36_03925</name>
</gene>
<evidence type="ECO:0008006" key="5">
    <source>
        <dbReference type="Google" id="ProtNLM"/>
    </source>
</evidence>
<evidence type="ECO:0000313" key="3">
    <source>
        <dbReference type="EMBL" id="TWX70810.1"/>
    </source>
</evidence>
<dbReference type="RefSeq" id="WP_146783846.1">
    <property type="nucleotide sequence ID" value="NZ_VOLT01000002.1"/>
</dbReference>
<evidence type="ECO:0000256" key="2">
    <source>
        <dbReference type="SAM" id="SignalP"/>
    </source>
</evidence>
<dbReference type="Pfam" id="PF19577">
    <property type="entry name" value="DcaP"/>
    <property type="match status" value="1"/>
</dbReference>
<feature type="region of interest" description="Disordered" evidence="1">
    <location>
        <begin position="57"/>
        <end position="101"/>
    </location>
</feature>
<protein>
    <recommendedName>
        <fullName evidence="5">Porin</fullName>
    </recommendedName>
</protein>
<keyword evidence="2" id="KW-0732">Signal</keyword>
<reference evidence="3 4" key="1">
    <citation type="submission" date="2019-07" db="EMBL/GenBank/DDBJ databases">
        <title>Genomes of sea-ice associated Colwellia species.</title>
        <authorList>
            <person name="Bowman J.P."/>
        </authorList>
    </citation>
    <scope>NUCLEOTIDE SEQUENCE [LARGE SCALE GENOMIC DNA]</scope>
    <source>
        <strain evidence="3 4">ACAM 459</strain>
    </source>
</reference>
<comment type="caution">
    <text evidence="3">The sequence shown here is derived from an EMBL/GenBank/DDBJ whole genome shotgun (WGS) entry which is preliminary data.</text>
</comment>
<feature type="chain" id="PRO_5022932568" description="Porin" evidence="2">
    <location>
        <begin position="38"/>
        <end position="464"/>
    </location>
</feature>
<dbReference type="SUPFAM" id="SSF56935">
    <property type="entry name" value="Porins"/>
    <property type="match status" value="1"/>
</dbReference>
<accession>A0A5C6QQ64</accession>
<dbReference type="Proteomes" id="UP000321822">
    <property type="component" value="Unassembled WGS sequence"/>
</dbReference>
<evidence type="ECO:0000256" key="1">
    <source>
        <dbReference type="SAM" id="MobiDB-lite"/>
    </source>
</evidence>
<sequence length="464" mass="51269">MTKPAQTYLSSRRFNAARSLSLSLAALSTLCSVSAYSEQTDKERIKSLEQRLLELEQQVQKQNNQSSATDKDGQKKSSNSKNVVVIPKTTQRPSHDFEAPDKSIVLSNSDTTLQIGGQIWLDAIYNNGEMTNRAGFQTSSIAYEKNTTKDNTLLSVGQSNLSFKSYTPTQYGAMITRFEFDMFDDQGNADFNLTHLWGEIGDFGAGQTFSGFMDINSFPNILDFWGPNSMVFTRQPQVRYSTAVSKSGRIMFTIEKSASDFAVPKSSTNADYDDINELPDLTVSYLHSGDFGYIKSAMVFRQLGYETLSTKDTTLGWGLNISGAITLTPADSIKFQLAHGEGIGRYVNDTCCSYYSDETGGVDAGLDGNGRLKAIPVTGGFAYYNKQWSKKWSSAIGYSYLTIDNLVTQKDKAMKNSAYSTANIIWYPASQVKAGVELQYGDVQSKSNLEADNFRVQASVGFKY</sequence>
<dbReference type="InterPro" id="IPR045748">
    <property type="entry name" value="DcaP"/>
</dbReference>
<name>A0A5C6QQ64_9GAMM</name>
<organism evidence="3 4">
    <name type="scientific">Colwellia demingiae</name>
    <dbReference type="NCBI Taxonomy" id="89401"/>
    <lineage>
        <taxon>Bacteria</taxon>
        <taxon>Pseudomonadati</taxon>
        <taxon>Pseudomonadota</taxon>
        <taxon>Gammaproteobacteria</taxon>
        <taxon>Alteromonadales</taxon>
        <taxon>Colwelliaceae</taxon>
        <taxon>Colwellia</taxon>
    </lineage>
</organism>
<feature type="compositionally biased region" description="Low complexity" evidence="1">
    <location>
        <begin position="57"/>
        <end position="67"/>
    </location>
</feature>
<feature type="compositionally biased region" description="Polar residues" evidence="1">
    <location>
        <begin position="76"/>
        <end position="92"/>
    </location>
</feature>
<dbReference type="OrthoDB" id="190887at2"/>